<accession>A0ABM1ERY4</accession>
<feature type="domain" description="AP-3 complex subunit delta Mu C-terminal" evidence="1">
    <location>
        <begin position="126"/>
        <end position="232"/>
    </location>
</feature>
<organism evidence="2 3">
    <name type="scientific">Priapulus caudatus</name>
    <name type="common">Priapulid worm</name>
    <dbReference type="NCBI Taxonomy" id="37621"/>
    <lineage>
        <taxon>Eukaryota</taxon>
        <taxon>Metazoa</taxon>
        <taxon>Ecdysozoa</taxon>
        <taxon>Scalidophora</taxon>
        <taxon>Priapulida</taxon>
        <taxon>Priapulimorpha</taxon>
        <taxon>Priapulimorphida</taxon>
        <taxon>Priapulidae</taxon>
        <taxon>Priapulus</taxon>
    </lineage>
</organism>
<keyword evidence="2" id="KW-1185">Reference proteome</keyword>
<dbReference type="Proteomes" id="UP000695022">
    <property type="component" value="Unplaced"/>
</dbReference>
<evidence type="ECO:0000259" key="1">
    <source>
        <dbReference type="Pfam" id="PF26171"/>
    </source>
</evidence>
<dbReference type="Pfam" id="PF26171">
    <property type="entry name" value="Mu_AP3"/>
    <property type="match status" value="1"/>
</dbReference>
<proteinExistence type="predicted"/>
<name>A0ABM1ERY4_PRICU</name>
<evidence type="ECO:0000313" key="2">
    <source>
        <dbReference type="Proteomes" id="UP000695022"/>
    </source>
</evidence>
<evidence type="ECO:0000313" key="3">
    <source>
        <dbReference type="RefSeq" id="XP_014674955.1"/>
    </source>
</evidence>
<protein>
    <submittedName>
        <fullName evidence="3">AP-3 complex subunit delta-1-like</fullName>
    </submittedName>
</protein>
<dbReference type="RefSeq" id="XP_014674955.1">
    <property type="nucleotide sequence ID" value="XM_014819469.1"/>
</dbReference>
<dbReference type="GeneID" id="106815045"/>
<gene>
    <name evidence="3" type="primary">LOC106815045</name>
</gene>
<sequence>MSSFRLLGENSNVKLTYETRVDATQKHRVIVSVVFTNLTPYHIKQLDFNVLDSLNTKLIRGDQCDGVKVPFQLPAGSSNQGQFAFTVQTINHPQKLRGTLTYFIATEDGSTNHDKLDFKLGLPCSAFTLPTPHDRETFADLLAGGELEYKNSIKLSSVTGDLRLTLTNICFFTHFSVVEAVDSSASLYSRSIQDHHLALLVKTLPNNGVSIDGKSNDPNLLSSVLDEVRTILLQ</sequence>
<reference evidence="3" key="1">
    <citation type="submission" date="2025-08" db="UniProtKB">
        <authorList>
            <consortium name="RefSeq"/>
        </authorList>
    </citation>
    <scope>IDENTIFICATION</scope>
</reference>
<dbReference type="InterPro" id="IPR058898">
    <property type="entry name" value="Mu_AP3"/>
</dbReference>